<dbReference type="EMBL" id="VSSQ01077768">
    <property type="protein sequence ID" value="MPN27765.1"/>
    <property type="molecule type" value="Genomic_DNA"/>
</dbReference>
<comment type="caution">
    <text evidence="2">The sequence shown here is derived from an EMBL/GenBank/DDBJ whole genome shotgun (WGS) entry which is preliminary data.</text>
</comment>
<feature type="transmembrane region" description="Helical" evidence="1">
    <location>
        <begin position="43"/>
        <end position="63"/>
    </location>
</feature>
<sequence>MFCLTSTTFPNADISLASFSFNGNEVYPGNEASKYSSSGFSPMFSIILALTGAPLVITVKVFCIPG</sequence>
<keyword evidence="1" id="KW-0472">Membrane</keyword>
<evidence type="ECO:0000256" key="1">
    <source>
        <dbReference type="SAM" id="Phobius"/>
    </source>
</evidence>
<accession>A0A645GM20</accession>
<keyword evidence="1" id="KW-1133">Transmembrane helix</keyword>
<evidence type="ECO:0000313" key="2">
    <source>
        <dbReference type="EMBL" id="MPN27765.1"/>
    </source>
</evidence>
<dbReference type="AlphaFoldDB" id="A0A645GM20"/>
<organism evidence="2">
    <name type="scientific">bioreactor metagenome</name>
    <dbReference type="NCBI Taxonomy" id="1076179"/>
    <lineage>
        <taxon>unclassified sequences</taxon>
        <taxon>metagenomes</taxon>
        <taxon>ecological metagenomes</taxon>
    </lineage>
</organism>
<gene>
    <name evidence="2" type="ORF">SDC9_175199</name>
</gene>
<name>A0A645GM20_9ZZZZ</name>
<proteinExistence type="predicted"/>
<keyword evidence="1" id="KW-0812">Transmembrane</keyword>
<protein>
    <submittedName>
        <fullName evidence="2">Uncharacterized protein</fullName>
    </submittedName>
</protein>
<reference evidence="2" key="1">
    <citation type="submission" date="2019-08" db="EMBL/GenBank/DDBJ databases">
        <authorList>
            <person name="Kucharzyk K."/>
            <person name="Murdoch R.W."/>
            <person name="Higgins S."/>
            <person name="Loffler F."/>
        </authorList>
    </citation>
    <scope>NUCLEOTIDE SEQUENCE</scope>
</reference>